<organism evidence="1 2">
    <name type="scientific">Crucibulum laeve</name>
    <dbReference type="NCBI Taxonomy" id="68775"/>
    <lineage>
        <taxon>Eukaryota</taxon>
        <taxon>Fungi</taxon>
        <taxon>Dikarya</taxon>
        <taxon>Basidiomycota</taxon>
        <taxon>Agaricomycotina</taxon>
        <taxon>Agaricomycetes</taxon>
        <taxon>Agaricomycetidae</taxon>
        <taxon>Agaricales</taxon>
        <taxon>Agaricineae</taxon>
        <taxon>Nidulariaceae</taxon>
        <taxon>Crucibulum</taxon>
    </lineage>
</organism>
<dbReference type="EMBL" id="ML213614">
    <property type="protein sequence ID" value="TFK36422.1"/>
    <property type="molecule type" value="Genomic_DNA"/>
</dbReference>
<gene>
    <name evidence="1" type="ORF">BDQ12DRAFT_725172</name>
</gene>
<evidence type="ECO:0008006" key="3">
    <source>
        <dbReference type="Google" id="ProtNLM"/>
    </source>
</evidence>
<sequence>MEKNTKDSRSPSFVSPFDEVPVEILENILSFYPDGVIKGRRGTVHLGVISSVCKKWQAVATNIPEFWACFEVTISPAFSYPSPPILNMWLERSGFAPLSFSLTMKNFNYQISSLLGNLPELLCDLLLREVHRWRNVAFTFPEVDPDNSLFPPNLEAPFLKSLEVYCHSSWSTIPARDILWLSSLASNAPSLQRFTAHGAEQFRDLPVPWERLTHLYLQQSISEQDARDILERSPCLFSCNLIDTGVRLGGQSSLFSSPEMITCNSEELGVCTRGDLGRFFSVLDAPNIKSLEVVFVNCSATWDISMLPKFLSGSRASEITNLSIRNCLLSNEQLLTCLRSVSLSLTDLNILSDNLSAREYIKVENVDETVLRALTHNSDSSSVLCPRLRNITFERCLSESDDGILSDMVESRWKKKTIQELRSVTVVFRYHTHPVDAVRLRKMITEGLGGEVRFGPPQIFRHL</sequence>
<evidence type="ECO:0000313" key="1">
    <source>
        <dbReference type="EMBL" id="TFK36422.1"/>
    </source>
</evidence>
<dbReference type="Proteomes" id="UP000308652">
    <property type="component" value="Unassembled WGS sequence"/>
</dbReference>
<proteinExistence type="predicted"/>
<reference evidence="1 2" key="1">
    <citation type="journal article" date="2019" name="Nat. Ecol. Evol.">
        <title>Megaphylogeny resolves global patterns of mushroom evolution.</title>
        <authorList>
            <person name="Varga T."/>
            <person name="Krizsan K."/>
            <person name="Foldi C."/>
            <person name="Dima B."/>
            <person name="Sanchez-Garcia M."/>
            <person name="Sanchez-Ramirez S."/>
            <person name="Szollosi G.J."/>
            <person name="Szarkandi J.G."/>
            <person name="Papp V."/>
            <person name="Albert L."/>
            <person name="Andreopoulos W."/>
            <person name="Angelini C."/>
            <person name="Antonin V."/>
            <person name="Barry K.W."/>
            <person name="Bougher N.L."/>
            <person name="Buchanan P."/>
            <person name="Buyck B."/>
            <person name="Bense V."/>
            <person name="Catcheside P."/>
            <person name="Chovatia M."/>
            <person name="Cooper J."/>
            <person name="Damon W."/>
            <person name="Desjardin D."/>
            <person name="Finy P."/>
            <person name="Geml J."/>
            <person name="Haridas S."/>
            <person name="Hughes K."/>
            <person name="Justo A."/>
            <person name="Karasinski D."/>
            <person name="Kautmanova I."/>
            <person name="Kiss B."/>
            <person name="Kocsube S."/>
            <person name="Kotiranta H."/>
            <person name="LaButti K.M."/>
            <person name="Lechner B.E."/>
            <person name="Liimatainen K."/>
            <person name="Lipzen A."/>
            <person name="Lukacs Z."/>
            <person name="Mihaltcheva S."/>
            <person name="Morgado L.N."/>
            <person name="Niskanen T."/>
            <person name="Noordeloos M.E."/>
            <person name="Ohm R.A."/>
            <person name="Ortiz-Santana B."/>
            <person name="Ovrebo C."/>
            <person name="Racz N."/>
            <person name="Riley R."/>
            <person name="Savchenko A."/>
            <person name="Shiryaev A."/>
            <person name="Soop K."/>
            <person name="Spirin V."/>
            <person name="Szebenyi C."/>
            <person name="Tomsovsky M."/>
            <person name="Tulloss R.E."/>
            <person name="Uehling J."/>
            <person name="Grigoriev I.V."/>
            <person name="Vagvolgyi C."/>
            <person name="Papp T."/>
            <person name="Martin F.M."/>
            <person name="Miettinen O."/>
            <person name="Hibbett D.S."/>
            <person name="Nagy L.G."/>
        </authorList>
    </citation>
    <scope>NUCLEOTIDE SEQUENCE [LARGE SCALE GENOMIC DNA]</scope>
    <source>
        <strain evidence="1 2">CBS 166.37</strain>
    </source>
</reference>
<evidence type="ECO:0000313" key="2">
    <source>
        <dbReference type="Proteomes" id="UP000308652"/>
    </source>
</evidence>
<protein>
    <recommendedName>
        <fullName evidence="3">F-box domain-containing protein</fullName>
    </recommendedName>
</protein>
<name>A0A5C3LUF3_9AGAR</name>
<dbReference type="OrthoDB" id="2919606at2759"/>
<dbReference type="AlphaFoldDB" id="A0A5C3LUF3"/>
<dbReference type="SUPFAM" id="SSF81383">
    <property type="entry name" value="F-box domain"/>
    <property type="match status" value="1"/>
</dbReference>
<accession>A0A5C3LUF3</accession>
<keyword evidence="2" id="KW-1185">Reference proteome</keyword>
<dbReference type="InterPro" id="IPR036047">
    <property type="entry name" value="F-box-like_dom_sf"/>
</dbReference>